<dbReference type="EC" id="3.1.-.-" evidence="8"/>
<reference evidence="11" key="1">
    <citation type="submission" date="2016-11" db="EMBL/GenBank/DDBJ databases">
        <title>Mesorhizobium oceanicum sp. nov., isolated from deep seawater in South China Sea.</title>
        <authorList>
            <person name="Fu G.-Y."/>
        </authorList>
    </citation>
    <scope>NUCLEOTIDE SEQUENCE [LARGE SCALE GENOMIC DNA]</scope>
    <source>
        <strain evidence="11">B7</strain>
    </source>
</reference>
<comment type="similarity">
    <text evidence="7 8">Belongs to the PINc/VapC protein family.</text>
</comment>
<proteinExistence type="inferred from homology"/>
<comment type="function">
    <text evidence="8">Toxic component of a toxin-antitoxin (TA) system. An RNase.</text>
</comment>
<evidence type="ECO:0000256" key="7">
    <source>
        <dbReference type="ARBA" id="ARBA00038093"/>
    </source>
</evidence>
<dbReference type="SUPFAM" id="SSF88723">
    <property type="entry name" value="PIN domain-like"/>
    <property type="match status" value="1"/>
</dbReference>
<evidence type="ECO:0000256" key="3">
    <source>
        <dbReference type="ARBA" id="ARBA00022722"/>
    </source>
</evidence>
<evidence type="ECO:0000256" key="1">
    <source>
        <dbReference type="ARBA" id="ARBA00001946"/>
    </source>
</evidence>
<dbReference type="Pfam" id="PF01850">
    <property type="entry name" value="PIN"/>
    <property type="match status" value="1"/>
</dbReference>
<comment type="cofactor">
    <cofactor evidence="1 8">
        <name>Mg(2+)</name>
        <dbReference type="ChEBI" id="CHEBI:18420"/>
    </cofactor>
</comment>
<dbReference type="KEGG" id="meso:BSQ44_05010"/>
<evidence type="ECO:0000256" key="2">
    <source>
        <dbReference type="ARBA" id="ARBA00022649"/>
    </source>
</evidence>
<feature type="binding site" evidence="8">
    <location>
        <position position="103"/>
    </location>
    <ligand>
        <name>Mg(2+)</name>
        <dbReference type="ChEBI" id="CHEBI:18420"/>
    </ligand>
</feature>
<feature type="domain" description="PIN" evidence="9">
    <location>
        <begin position="2"/>
        <end position="123"/>
    </location>
</feature>
<dbReference type="PANTHER" id="PTHR33653">
    <property type="entry name" value="RIBONUCLEASE VAPC2"/>
    <property type="match status" value="1"/>
</dbReference>
<dbReference type="InterPro" id="IPR050556">
    <property type="entry name" value="Type_II_TA_system_RNase"/>
</dbReference>
<dbReference type="Gene3D" id="3.40.50.1010">
    <property type="entry name" value="5'-nuclease"/>
    <property type="match status" value="1"/>
</dbReference>
<evidence type="ECO:0000256" key="4">
    <source>
        <dbReference type="ARBA" id="ARBA00022723"/>
    </source>
</evidence>
<accession>A0A1L3SN28</accession>
<dbReference type="GO" id="GO:0016787">
    <property type="term" value="F:hydrolase activity"/>
    <property type="evidence" value="ECO:0007669"/>
    <property type="project" value="UniProtKB-KW"/>
</dbReference>
<feature type="binding site" evidence="8">
    <location>
        <position position="5"/>
    </location>
    <ligand>
        <name>Mg(2+)</name>
        <dbReference type="ChEBI" id="CHEBI:18420"/>
    </ligand>
</feature>
<dbReference type="InterPro" id="IPR002716">
    <property type="entry name" value="PIN_dom"/>
</dbReference>
<keyword evidence="8" id="KW-0800">Toxin</keyword>
<dbReference type="GO" id="GO:0090729">
    <property type="term" value="F:toxin activity"/>
    <property type="evidence" value="ECO:0007669"/>
    <property type="project" value="UniProtKB-KW"/>
</dbReference>
<organism evidence="10 11">
    <name type="scientific">Aquibium oceanicum</name>
    <dbReference type="NCBI Taxonomy" id="1670800"/>
    <lineage>
        <taxon>Bacteria</taxon>
        <taxon>Pseudomonadati</taxon>
        <taxon>Pseudomonadota</taxon>
        <taxon>Alphaproteobacteria</taxon>
        <taxon>Hyphomicrobiales</taxon>
        <taxon>Phyllobacteriaceae</taxon>
        <taxon>Aquibium</taxon>
    </lineage>
</organism>
<keyword evidence="2 8" id="KW-1277">Toxin-antitoxin system</keyword>
<name>A0A1L3SN28_9HYPH</name>
<keyword evidence="6 8" id="KW-0460">Magnesium</keyword>
<evidence type="ECO:0000256" key="6">
    <source>
        <dbReference type="ARBA" id="ARBA00022842"/>
    </source>
</evidence>
<dbReference type="STRING" id="1670800.BSQ44_05010"/>
<dbReference type="CDD" id="cd18731">
    <property type="entry name" value="PIN_NgFitB-like"/>
    <property type="match status" value="1"/>
</dbReference>
<evidence type="ECO:0000313" key="11">
    <source>
        <dbReference type="Proteomes" id="UP000182840"/>
    </source>
</evidence>
<dbReference type="InterPro" id="IPR029060">
    <property type="entry name" value="PIN-like_dom_sf"/>
</dbReference>
<dbReference type="InterPro" id="IPR022907">
    <property type="entry name" value="VapC_family"/>
</dbReference>
<keyword evidence="5 8" id="KW-0378">Hydrolase</keyword>
<dbReference type="EMBL" id="CP018171">
    <property type="protein sequence ID" value="APH70809.1"/>
    <property type="molecule type" value="Genomic_DNA"/>
</dbReference>
<keyword evidence="4 8" id="KW-0479">Metal-binding</keyword>
<dbReference type="HAMAP" id="MF_00265">
    <property type="entry name" value="VapC_Nob1"/>
    <property type="match status" value="1"/>
</dbReference>
<dbReference type="Proteomes" id="UP000182840">
    <property type="component" value="Chromosome"/>
</dbReference>
<gene>
    <name evidence="8" type="primary">vapC</name>
    <name evidence="10" type="ORF">BSQ44_05010</name>
</gene>
<dbReference type="GO" id="GO:0004540">
    <property type="term" value="F:RNA nuclease activity"/>
    <property type="evidence" value="ECO:0007669"/>
    <property type="project" value="InterPro"/>
</dbReference>
<dbReference type="AlphaFoldDB" id="A0A1L3SN28"/>
<keyword evidence="11" id="KW-1185">Reference proteome</keyword>
<keyword evidence="3 8" id="KW-0540">Nuclease</keyword>
<evidence type="ECO:0000256" key="5">
    <source>
        <dbReference type="ARBA" id="ARBA00022801"/>
    </source>
</evidence>
<dbReference type="PANTHER" id="PTHR33653:SF1">
    <property type="entry name" value="RIBONUCLEASE VAPC2"/>
    <property type="match status" value="1"/>
</dbReference>
<dbReference type="GO" id="GO:0000287">
    <property type="term" value="F:magnesium ion binding"/>
    <property type="evidence" value="ECO:0007669"/>
    <property type="project" value="UniProtKB-UniRule"/>
</dbReference>
<protein>
    <recommendedName>
        <fullName evidence="8">Ribonuclease VapC</fullName>
        <shortName evidence="8">RNase VapC</shortName>
        <ecNumber evidence="8">3.1.-.-</ecNumber>
    </recommendedName>
    <alternativeName>
        <fullName evidence="8">Toxin VapC</fullName>
    </alternativeName>
</protein>
<sequence>MIVLDTNILSELQKPKPDSGVRSWFASVAAREIRLCGPVVMEQAYGAELFRVRTGSTRYSEAFRRTLHTFSDRVLHFDGGAPELAGRLRASRDALGRPVSIGDAMIASICLVHGATLATRNVRDFDGLDLAVVNPFEAGE</sequence>
<dbReference type="RefSeq" id="WP_072602218.1">
    <property type="nucleotide sequence ID" value="NZ_CP018171.1"/>
</dbReference>
<dbReference type="OrthoDB" id="5458135at2"/>
<evidence type="ECO:0000259" key="9">
    <source>
        <dbReference type="Pfam" id="PF01850"/>
    </source>
</evidence>
<evidence type="ECO:0000313" key="10">
    <source>
        <dbReference type="EMBL" id="APH70809.1"/>
    </source>
</evidence>
<evidence type="ECO:0000256" key="8">
    <source>
        <dbReference type="HAMAP-Rule" id="MF_00265"/>
    </source>
</evidence>